<dbReference type="GO" id="GO:0003677">
    <property type="term" value="F:DNA binding"/>
    <property type="evidence" value="ECO:0007669"/>
    <property type="project" value="UniProtKB-KW"/>
</dbReference>
<dbReference type="InterPro" id="IPR036388">
    <property type="entry name" value="WH-like_DNA-bd_sf"/>
</dbReference>
<dbReference type="InterPro" id="IPR028978">
    <property type="entry name" value="Chorismate_lyase_/UTRA_dom_sf"/>
</dbReference>
<keyword evidence="3" id="KW-0804">Transcription</keyword>
<dbReference type="Gene3D" id="1.10.10.10">
    <property type="entry name" value="Winged helix-like DNA-binding domain superfamily/Winged helix DNA-binding domain"/>
    <property type="match status" value="1"/>
</dbReference>
<dbReference type="Pfam" id="PF00392">
    <property type="entry name" value="GntR"/>
    <property type="match status" value="1"/>
</dbReference>
<dbReference type="InterPro" id="IPR050679">
    <property type="entry name" value="Bact_HTH_transcr_reg"/>
</dbReference>
<dbReference type="EMBL" id="AP012204">
    <property type="protein sequence ID" value="BAK36142.1"/>
    <property type="molecule type" value="Genomic_DNA"/>
</dbReference>
<dbReference type="SUPFAM" id="SSF46785">
    <property type="entry name" value="Winged helix' DNA-binding domain"/>
    <property type="match status" value="1"/>
</dbReference>
<keyword evidence="2" id="KW-0238">DNA-binding</keyword>
<feature type="domain" description="HTH gntR-type" evidence="4">
    <location>
        <begin position="8"/>
        <end position="74"/>
    </location>
</feature>
<evidence type="ECO:0000313" key="6">
    <source>
        <dbReference type="Proteomes" id="UP000007947"/>
    </source>
</evidence>
<evidence type="ECO:0000313" key="5">
    <source>
        <dbReference type="EMBL" id="BAK36142.1"/>
    </source>
</evidence>
<dbReference type="eggNOG" id="COG2188">
    <property type="taxonomic scope" value="Bacteria"/>
</dbReference>
<accession>F5XKS0</accession>
<dbReference type="Gene3D" id="3.40.1410.10">
    <property type="entry name" value="Chorismate lyase-like"/>
    <property type="match status" value="1"/>
</dbReference>
<dbReference type="Pfam" id="PF07702">
    <property type="entry name" value="UTRA"/>
    <property type="match status" value="1"/>
</dbReference>
<dbReference type="SMART" id="SM00866">
    <property type="entry name" value="UTRA"/>
    <property type="match status" value="1"/>
</dbReference>
<dbReference type="KEGG" id="mph:MLP_31280"/>
<dbReference type="InterPro" id="IPR000524">
    <property type="entry name" value="Tscrpt_reg_HTH_GntR"/>
</dbReference>
<dbReference type="PRINTS" id="PR00035">
    <property type="entry name" value="HTHGNTR"/>
</dbReference>
<dbReference type="HOGENOM" id="CLU_063236_2_3_11"/>
<proteinExistence type="predicted"/>
<dbReference type="GO" id="GO:0045892">
    <property type="term" value="P:negative regulation of DNA-templated transcription"/>
    <property type="evidence" value="ECO:0007669"/>
    <property type="project" value="TreeGrafter"/>
</dbReference>
<dbReference type="GO" id="GO:0003700">
    <property type="term" value="F:DNA-binding transcription factor activity"/>
    <property type="evidence" value="ECO:0007669"/>
    <property type="project" value="InterPro"/>
</dbReference>
<dbReference type="STRING" id="1032480.MLP_31280"/>
<dbReference type="SUPFAM" id="SSF64288">
    <property type="entry name" value="Chorismate lyase-like"/>
    <property type="match status" value="1"/>
</dbReference>
<protein>
    <submittedName>
        <fullName evidence="5">GntR family transcriptional regulator</fullName>
    </submittedName>
</protein>
<dbReference type="OrthoDB" id="8584262at2"/>
<reference evidence="5 6" key="1">
    <citation type="submission" date="2011-05" db="EMBL/GenBank/DDBJ databases">
        <title>Whole genome sequence of Microlunatus phosphovorus NM-1.</title>
        <authorList>
            <person name="Hosoyama A."/>
            <person name="Sasaki K."/>
            <person name="Harada T."/>
            <person name="Igarashi R."/>
            <person name="Kawakoshi A."/>
            <person name="Sasagawa M."/>
            <person name="Fukada J."/>
            <person name="Nakamura S."/>
            <person name="Katano Y."/>
            <person name="Hanada S."/>
            <person name="Kamagata Y."/>
            <person name="Nakamura N."/>
            <person name="Yamazaki S."/>
            <person name="Fujita N."/>
        </authorList>
    </citation>
    <scope>NUCLEOTIDE SEQUENCE [LARGE SCALE GENOMIC DNA]</scope>
    <source>
        <strain evidence="6">ATCC 700054 / DSM 10555 / JCM 9379 / NBRC 101784 / NCIMB 13414 / VKM Ac-1990 / NM-1</strain>
    </source>
</reference>
<dbReference type="SMART" id="SM00345">
    <property type="entry name" value="HTH_GNTR"/>
    <property type="match status" value="1"/>
</dbReference>
<dbReference type="RefSeq" id="WP_013864006.1">
    <property type="nucleotide sequence ID" value="NC_015635.1"/>
</dbReference>
<dbReference type="PROSITE" id="PS50949">
    <property type="entry name" value="HTH_GNTR"/>
    <property type="match status" value="1"/>
</dbReference>
<evidence type="ECO:0000256" key="2">
    <source>
        <dbReference type="ARBA" id="ARBA00023125"/>
    </source>
</evidence>
<dbReference type="InterPro" id="IPR036390">
    <property type="entry name" value="WH_DNA-bd_sf"/>
</dbReference>
<keyword evidence="6" id="KW-1185">Reference proteome</keyword>
<sequence>MSSAPVKVPRYYTVKTQIAELIDGAAPGTALPTERELAVRFDTSRTTVRQALAELVVDGRLERTQGSGTFVAEPKIVQVRQLNSYTEDLRQQGRNPSSTVLSVTRERASETVAANLALQPGDAVHRIERLRGVGGEPLAHEVAWLPGSLPRLRQELERRGSLYQTMREVYGIELSRAEDTVETALAGPLEAQLLSVDVGLPMLLIHRTAYDAAGRPIEWTRSVFRGDRFRFVAVSSLDS</sequence>
<dbReference type="CDD" id="cd07377">
    <property type="entry name" value="WHTH_GntR"/>
    <property type="match status" value="1"/>
</dbReference>
<evidence type="ECO:0000256" key="3">
    <source>
        <dbReference type="ARBA" id="ARBA00023163"/>
    </source>
</evidence>
<gene>
    <name evidence="5" type="ordered locus">MLP_31280</name>
</gene>
<dbReference type="InterPro" id="IPR011663">
    <property type="entry name" value="UTRA"/>
</dbReference>
<evidence type="ECO:0000256" key="1">
    <source>
        <dbReference type="ARBA" id="ARBA00023015"/>
    </source>
</evidence>
<dbReference type="PANTHER" id="PTHR44846:SF1">
    <property type="entry name" value="MANNOSYL-D-GLYCERATE TRANSPORT_METABOLISM SYSTEM REPRESSOR MNGR-RELATED"/>
    <property type="match status" value="1"/>
</dbReference>
<organism evidence="5 6">
    <name type="scientific">Microlunatus phosphovorus (strain ATCC 700054 / DSM 10555 / JCM 9379 / NBRC 101784 / NCIMB 13414 / VKM Ac-1990 / NM-1)</name>
    <dbReference type="NCBI Taxonomy" id="1032480"/>
    <lineage>
        <taxon>Bacteria</taxon>
        <taxon>Bacillati</taxon>
        <taxon>Actinomycetota</taxon>
        <taxon>Actinomycetes</taxon>
        <taxon>Propionibacteriales</taxon>
        <taxon>Propionibacteriaceae</taxon>
        <taxon>Microlunatus</taxon>
    </lineage>
</organism>
<name>F5XKS0_MICPN</name>
<dbReference type="AlphaFoldDB" id="F5XKS0"/>
<dbReference type="PANTHER" id="PTHR44846">
    <property type="entry name" value="MANNOSYL-D-GLYCERATE TRANSPORT/METABOLISM SYSTEM REPRESSOR MNGR-RELATED"/>
    <property type="match status" value="1"/>
</dbReference>
<dbReference type="Proteomes" id="UP000007947">
    <property type="component" value="Chromosome"/>
</dbReference>
<keyword evidence="1" id="KW-0805">Transcription regulation</keyword>
<evidence type="ECO:0000259" key="4">
    <source>
        <dbReference type="PROSITE" id="PS50949"/>
    </source>
</evidence>